<gene>
    <name evidence="3" type="ORF">PCOR1329_LOCUS56910</name>
</gene>
<dbReference type="Proteomes" id="UP001189429">
    <property type="component" value="Unassembled WGS sequence"/>
</dbReference>
<name>A0ABN9VCW7_9DINO</name>
<evidence type="ECO:0000259" key="2">
    <source>
        <dbReference type="Pfam" id="PF09423"/>
    </source>
</evidence>
<dbReference type="EMBL" id="CAUYUJ010017018">
    <property type="protein sequence ID" value="CAK0870935.1"/>
    <property type="molecule type" value="Genomic_DNA"/>
</dbReference>
<comment type="caution">
    <text evidence="3">The sequence shown here is derived from an EMBL/GenBank/DDBJ whole genome shotgun (WGS) entry which is preliminary data.</text>
</comment>
<feature type="region of interest" description="Disordered" evidence="1">
    <location>
        <begin position="169"/>
        <end position="216"/>
    </location>
</feature>
<sequence>MQEFKQDFERISSGCATSLQHIHHQPLYKDEEAPCSFDRVSVRYLLSFPAAPYTKAILAILNDALLITSTEGSTTGAAKQLLRFSSLRVRGNPWALQALNDFKLLVHVEKGPELRNAMGHMRLEVFTDEFSTRFHKLNFGKLRNRFWEERMSRAMPVGQTELDQAKKRLADSKTNSFSAGGSGKQHEPRDPKSRRQHSPRGAADTAMAEDSDTDGETATEMMKGVLNHAQRQRAVEGRFFSTHVLPKERGISLAAIGAAQKYADVVKEKPADHGLGPPSLQVSLAVLEALVNQETLKQSPNLQEHMQSVTKLIQHVKVQPMAVACKTLRYWKAKTARVKEGPRAGARVGSAAPSGPGKNEDTLVLLGPVNGKVTHCTGNVLIEIDEDRSITCEAGPWARATSKRGRDRGSGRRISYGRPDRATSISWPFPRCAIRFFPLPAVQQDELRERGCVIRTLPHPSEMKEIRICAVSCDWCPWRLDEPKCKVENPWNRVAQLCKDGEIDLMFHLGDQVYTWENGCQLAAMRALDLCAMPGVGEDLVQKMKKLGARKLQEAYQATWNVEHTARSLSHSSHLMIWSDNDVTNDFTIARNKDGYQSWDKEYLSTAMRVYRMYQRALHDPAVLTDQQQLDHRKEVEEWGRHIYGPLGVFFIDMRGNRIQPNGEIKPKKANPTDKLPSVMSDKQRKEMLQLFDNKDLMCIIVCAEIPFVGENPNGIQEKALKFPMLKDHWCYQMEELTFILDAAFKFKASKPGRECILLGGDIHVSVDTIITEISTGIEVLQLTTSPITNDVSRFRPDLEGTIDNRYSYKHNPTPYVKQRTFAMLKISFEGDDNMCTAKCRMETVDTVPSTAV</sequence>
<keyword evidence="4" id="KW-1185">Reference proteome</keyword>
<dbReference type="Pfam" id="PF09423">
    <property type="entry name" value="PhoD"/>
    <property type="match status" value="1"/>
</dbReference>
<dbReference type="InterPro" id="IPR018946">
    <property type="entry name" value="PhoD-like_MPP"/>
</dbReference>
<evidence type="ECO:0000313" key="3">
    <source>
        <dbReference type="EMBL" id="CAK0870935.1"/>
    </source>
</evidence>
<feature type="compositionally biased region" description="Basic and acidic residues" evidence="1">
    <location>
        <begin position="184"/>
        <end position="193"/>
    </location>
</feature>
<organism evidence="3 4">
    <name type="scientific">Prorocentrum cordatum</name>
    <dbReference type="NCBI Taxonomy" id="2364126"/>
    <lineage>
        <taxon>Eukaryota</taxon>
        <taxon>Sar</taxon>
        <taxon>Alveolata</taxon>
        <taxon>Dinophyceae</taxon>
        <taxon>Prorocentrales</taxon>
        <taxon>Prorocentraceae</taxon>
        <taxon>Prorocentrum</taxon>
    </lineage>
</organism>
<accession>A0ABN9VCW7</accession>
<feature type="compositionally biased region" description="Acidic residues" evidence="1">
    <location>
        <begin position="207"/>
        <end position="216"/>
    </location>
</feature>
<feature type="domain" description="PhoD-like phosphatase metallophosphatase" evidence="2">
    <location>
        <begin position="495"/>
        <end position="791"/>
    </location>
</feature>
<proteinExistence type="predicted"/>
<dbReference type="PANTHER" id="PTHR37031">
    <property type="entry name" value="METALLOPHOSPHATASE BINDING DOMAIN PROTEIN"/>
    <property type="match status" value="1"/>
</dbReference>
<protein>
    <recommendedName>
        <fullName evidence="2">PhoD-like phosphatase metallophosphatase domain-containing protein</fullName>
    </recommendedName>
</protein>
<evidence type="ECO:0000313" key="4">
    <source>
        <dbReference type="Proteomes" id="UP001189429"/>
    </source>
</evidence>
<dbReference type="PANTHER" id="PTHR37031:SF2">
    <property type="entry name" value="PHOD-LIKE PHOSPHATASE METALLOPHOSPHATASE DOMAIN-CONTAINING PROTEIN"/>
    <property type="match status" value="1"/>
</dbReference>
<reference evidence="3" key="1">
    <citation type="submission" date="2023-10" db="EMBL/GenBank/DDBJ databases">
        <authorList>
            <person name="Chen Y."/>
            <person name="Shah S."/>
            <person name="Dougan E. K."/>
            <person name="Thang M."/>
            <person name="Chan C."/>
        </authorList>
    </citation>
    <scope>NUCLEOTIDE SEQUENCE [LARGE SCALE GENOMIC DNA]</scope>
</reference>
<dbReference type="InterPro" id="IPR038607">
    <property type="entry name" value="PhoD-like_sf"/>
</dbReference>
<dbReference type="Gene3D" id="3.60.21.70">
    <property type="entry name" value="PhoD-like phosphatase"/>
    <property type="match status" value="1"/>
</dbReference>
<evidence type="ECO:0000256" key="1">
    <source>
        <dbReference type="SAM" id="MobiDB-lite"/>
    </source>
</evidence>